<dbReference type="PANTHER" id="PTHR43611">
    <property type="entry name" value="ALPHA-D-GLUCOSE 1-PHOSPHATE PHOSPHATASE"/>
    <property type="match status" value="1"/>
</dbReference>
<dbReference type="EMBL" id="QRVL01000020">
    <property type="protein sequence ID" value="RGS36695.1"/>
    <property type="molecule type" value="Genomic_DNA"/>
</dbReference>
<dbReference type="PRINTS" id="PR00413">
    <property type="entry name" value="HADHALOGNASE"/>
</dbReference>
<evidence type="ECO:0000313" key="2">
    <source>
        <dbReference type="Proteomes" id="UP000266172"/>
    </source>
</evidence>
<dbReference type="Gene3D" id="1.10.150.240">
    <property type="entry name" value="Putative phosphatase, domain 2"/>
    <property type="match status" value="1"/>
</dbReference>
<dbReference type="InterPro" id="IPR006439">
    <property type="entry name" value="HAD-SF_hydro_IA"/>
</dbReference>
<dbReference type="SUPFAM" id="SSF56784">
    <property type="entry name" value="HAD-like"/>
    <property type="match status" value="1"/>
</dbReference>
<dbReference type="RefSeq" id="WP_118098417.1">
    <property type="nucleotide sequence ID" value="NZ_QRVL01000020.1"/>
</dbReference>
<dbReference type="Proteomes" id="UP000266172">
    <property type="component" value="Unassembled WGS sequence"/>
</dbReference>
<dbReference type="NCBIfam" id="TIGR01509">
    <property type="entry name" value="HAD-SF-IA-v3"/>
    <property type="match status" value="1"/>
</dbReference>
<reference evidence="1 2" key="1">
    <citation type="submission" date="2018-08" db="EMBL/GenBank/DDBJ databases">
        <title>A genome reference for cultivated species of the human gut microbiota.</title>
        <authorList>
            <person name="Zou Y."/>
            <person name="Xue W."/>
            <person name="Luo G."/>
        </authorList>
    </citation>
    <scope>NUCLEOTIDE SEQUENCE [LARGE SCALE GENOMIC DNA]</scope>
    <source>
        <strain evidence="1 2">AF22-12AC</strain>
    </source>
</reference>
<dbReference type="Pfam" id="PF00702">
    <property type="entry name" value="Hydrolase"/>
    <property type="match status" value="1"/>
</dbReference>
<organism evidence="1 2">
    <name type="scientific">Roseburia hominis</name>
    <dbReference type="NCBI Taxonomy" id="301301"/>
    <lineage>
        <taxon>Bacteria</taxon>
        <taxon>Bacillati</taxon>
        <taxon>Bacillota</taxon>
        <taxon>Clostridia</taxon>
        <taxon>Lachnospirales</taxon>
        <taxon>Lachnospiraceae</taxon>
        <taxon>Roseburia</taxon>
    </lineage>
</organism>
<dbReference type="InterPro" id="IPR023214">
    <property type="entry name" value="HAD_sf"/>
</dbReference>
<dbReference type="Gene3D" id="3.40.50.1000">
    <property type="entry name" value="HAD superfamily/HAD-like"/>
    <property type="match status" value="1"/>
</dbReference>
<dbReference type="InterPro" id="IPR023198">
    <property type="entry name" value="PGP-like_dom2"/>
</dbReference>
<dbReference type="AlphaFoldDB" id="A0A395V3E3"/>
<gene>
    <name evidence="1" type="ORF">DWX93_15265</name>
</gene>
<dbReference type="InterPro" id="IPR036412">
    <property type="entry name" value="HAD-like_sf"/>
</dbReference>
<sequence length="202" mass="23230">MIKNVIFDVGQVLVAWEPVEAMRALGMDEETVRAVADATVHTSDWDEADRGALSDEELLTGFIRKAPAYEAQIRNFWEHVDRAIYPFPYVGEWMRTLKDKGYRLYILSNYGAWTYAKTKEQSLGFLKDVDGALFSFEVKQIKPEPEIYHSLLERFHLRAEECVFLDDRQNNVDGAIACGISAIRFTGYEDARQKLKEYGVEC</sequence>
<proteinExistence type="predicted"/>
<dbReference type="PANTHER" id="PTHR43611:SF3">
    <property type="entry name" value="FLAVIN MONONUCLEOTIDE HYDROLASE 1, CHLOROPLATIC"/>
    <property type="match status" value="1"/>
</dbReference>
<accession>A0A395V3E3</accession>
<comment type="caution">
    <text evidence="1">The sequence shown here is derived from an EMBL/GenBank/DDBJ whole genome shotgun (WGS) entry which is preliminary data.</text>
</comment>
<name>A0A395V3E3_9FIRM</name>
<dbReference type="CDD" id="cd02603">
    <property type="entry name" value="HAD_sEH-N_like"/>
    <property type="match status" value="1"/>
</dbReference>
<dbReference type="SFLD" id="SFLDG01129">
    <property type="entry name" value="C1.5:_HAD__Beta-PGM__Phosphata"/>
    <property type="match status" value="1"/>
</dbReference>
<dbReference type="SFLD" id="SFLDS00003">
    <property type="entry name" value="Haloacid_Dehalogenase"/>
    <property type="match status" value="1"/>
</dbReference>
<evidence type="ECO:0000313" key="1">
    <source>
        <dbReference type="EMBL" id="RGS36695.1"/>
    </source>
</evidence>
<protein>
    <submittedName>
        <fullName evidence="1">HAD family phosphatase</fullName>
    </submittedName>
</protein>